<evidence type="ECO:0000313" key="4">
    <source>
        <dbReference type="Proteomes" id="UP000289738"/>
    </source>
</evidence>
<evidence type="ECO:0000313" key="3">
    <source>
        <dbReference type="EMBL" id="RYR50681.1"/>
    </source>
</evidence>
<dbReference type="InterPro" id="IPR036770">
    <property type="entry name" value="Ankyrin_rpt-contain_sf"/>
</dbReference>
<dbReference type="GO" id="GO:0005886">
    <property type="term" value="C:plasma membrane"/>
    <property type="evidence" value="ECO:0007669"/>
    <property type="project" value="UniProtKB-SubCell"/>
</dbReference>
<dbReference type="SUPFAM" id="SSF48403">
    <property type="entry name" value="Ankyrin repeat"/>
    <property type="match status" value="1"/>
</dbReference>
<name>A0A445CID6_ARAHY</name>
<keyword evidence="2" id="KW-0812">Transmembrane</keyword>
<evidence type="ECO:0000256" key="2">
    <source>
        <dbReference type="SAM" id="Phobius"/>
    </source>
</evidence>
<protein>
    <recommendedName>
        <fullName evidence="5">Ankyrin repeat-containing protein</fullName>
    </recommendedName>
</protein>
<dbReference type="Gene3D" id="1.25.40.20">
    <property type="entry name" value="Ankyrin repeat-containing domain"/>
    <property type="match status" value="1"/>
</dbReference>
<feature type="transmembrane region" description="Helical" evidence="2">
    <location>
        <begin position="58"/>
        <end position="77"/>
    </location>
</feature>
<reference evidence="3 4" key="1">
    <citation type="submission" date="2019-01" db="EMBL/GenBank/DDBJ databases">
        <title>Sequencing of cultivated peanut Arachis hypogaea provides insights into genome evolution and oil improvement.</title>
        <authorList>
            <person name="Chen X."/>
        </authorList>
    </citation>
    <scope>NUCLEOTIDE SEQUENCE [LARGE SCALE GENOMIC DNA]</scope>
    <source>
        <strain evidence="4">cv. Fuhuasheng</strain>
        <tissue evidence="3">Leaves</tissue>
    </source>
</reference>
<comment type="caution">
    <text evidence="3">The sequence shown here is derived from an EMBL/GenBank/DDBJ whole genome shotgun (WGS) entry which is preliminary data.</text>
</comment>
<dbReference type="AlphaFoldDB" id="A0A445CID6"/>
<gene>
    <name evidence="3" type="ORF">Ahy_A07g037311</name>
</gene>
<feature type="transmembrane region" description="Helical" evidence="2">
    <location>
        <begin position="117"/>
        <end position="141"/>
    </location>
</feature>
<organism evidence="3 4">
    <name type="scientific">Arachis hypogaea</name>
    <name type="common">Peanut</name>
    <dbReference type="NCBI Taxonomy" id="3818"/>
    <lineage>
        <taxon>Eukaryota</taxon>
        <taxon>Viridiplantae</taxon>
        <taxon>Streptophyta</taxon>
        <taxon>Embryophyta</taxon>
        <taxon>Tracheophyta</taxon>
        <taxon>Spermatophyta</taxon>
        <taxon>Magnoliopsida</taxon>
        <taxon>eudicotyledons</taxon>
        <taxon>Gunneridae</taxon>
        <taxon>Pentapetalae</taxon>
        <taxon>rosids</taxon>
        <taxon>fabids</taxon>
        <taxon>Fabales</taxon>
        <taxon>Fabaceae</taxon>
        <taxon>Papilionoideae</taxon>
        <taxon>50 kb inversion clade</taxon>
        <taxon>dalbergioids sensu lato</taxon>
        <taxon>Dalbergieae</taxon>
        <taxon>Pterocarpus clade</taxon>
        <taxon>Arachis</taxon>
    </lineage>
</organism>
<dbReference type="STRING" id="3818.A0A445CID6"/>
<keyword evidence="2" id="KW-0472">Membrane</keyword>
<dbReference type="Proteomes" id="UP000289738">
    <property type="component" value="Chromosome A07"/>
</dbReference>
<proteinExistence type="predicted"/>
<dbReference type="EMBL" id="SDMP01000007">
    <property type="protein sequence ID" value="RYR50681.1"/>
    <property type="molecule type" value="Genomic_DNA"/>
</dbReference>
<evidence type="ECO:0008006" key="5">
    <source>
        <dbReference type="Google" id="ProtNLM"/>
    </source>
</evidence>
<comment type="subcellular location">
    <subcellularLocation>
        <location evidence="1">Cell membrane</location>
        <topology evidence="1">Peripheral membrane protein</topology>
    </subcellularLocation>
</comment>
<accession>A0A445CID6</accession>
<keyword evidence="4" id="KW-1185">Reference proteome</keyword>
<keyword evidence="2" id="KW-1133">Transmembrane helix</keyword>
<sequence length="302" mass="33737">MAVVKNEFDISFQSGRETNLAQQTRGKVGLAVRDDGCWESGAKQKETRQANRPKWRQCRIVGGVRSIAIFIFVFVAAPGRVEENAVASQGRSFSIYIPCMFWSCPFSNFGRNMLSDFSSVLTTILVGFLISAAIATLHLGYQWSFRRRSQPPRAVRTHSVEQMVTTAAWDDVLPPPLDDDLAPPDSGELPYFKPMNKDPNLFDAIRKNDIATFSSLLKKNEGILNQKTSDSYNTPLHIASKYGCTEMKHETPIPEACHQENAKVLMLLLDANHNAAYKLYASCKSSLFLACSHDHLLFVAVK</sequence>
<evidence type="ECO:0000256" key="1">
    <source>
        <dbReference type="ARBA" id="ARBA00004202"/>
    </source>
</evidence>